<evidence type="ECO:0000256" key="2">
    <source>
        <dbReference type="ARBA" id="ARBA00007979"/>
    </source>
</evidence>
<organism evidence="14 15">
    <name type="scientific">Crypturellus undulatus</name>
    <dbReference type="NCBI Taxonomy" id="48396"/>
    <lineage>
        <taxon>Eukaryota</taxon>
        <taxon>Metazoa</taxon>
        <taxon>Chordata</taxon>
        <taxon>Craniata</taxon>
        <taxon>Vertebrata</taxon>
        <taxon>Euteleostomi</taxon>
        <taxon>Archelosauria</taxon>
        <taxon>Archosauria</taxon>
        <taxon>Dinosauria</taxon>
        <taxon>Saurischia</taxon>
        <taxon>Theropoda</taxon>
        <taxon>Coelurosauria</taxon>
        <taxon>Aves</taxon>
        <taxon>Palaeognathae</taxon>
        <taxon>Tinamiformes</taxon>
        <taxon>Tinamidae</taxon>
        <taxon>Crypturellus</taxon>
    </lineage>
</organism>
<evidence type="ECO:0000256" key="1">
    <source>
        <dbReference type="ARBA" id="ARBA00004123"/>
    </source>
</evidence>
<keyword evidence="5" id="KW-0805">Transcription regulation</keyword>
<feature type="region of interest" description="Disordered" evidence="13">
    <location>
        <begin position="1"/>
        <end position="51"/>
    </location>
</feature>
<dbReference type="GO" id="GO:0045786">
    <property type="term" value="P:negative regulation of cell cycle"/>
    <property type="evidence" value="ECO:0007669"/>
    <property type="project" value="TreeGrafter"/>
</dbReference>
<accession>A0A7K4LKN5</accession>
<keyword evidence="7" id="KW-0010">Activator</keyword>
<evidence type="ECO:0000256" key="12">
    <source>
        <dbReference type="ARBA" id="ARBA00033197"/>
    </source>
</evidence>
<evidence type="ECO:0000256" key="9">
    <source>
        <dbReference type="ARBA" id="ARBA00023242"/>
    </source>
</evidence>
<dbReference type="SUPFAM" id="SSF111469">
    <property type="entry name" value="Geminin coiled-coil domain"/>
    <property type="match status" value="1"/>
</dbReference>
<gene>
    <name evidence="14" type="primary">Mcidas</name>
    <name evidence="14" type="ORF">CRYUND_R10864</name>
</gene>
<keyword evidence="8" id="KW-0804">Transcription</keyword>
<dbReference type="PANTHER" id="PTHR13372">
    <property type="entry name" value="GEMININ"/>
    <property type="match status" value="1"/>
</dbReference>
<dbReference type="AlphaFoldDB" id="A0A7K4LKN5"/>
<sequence>LPDTSALMPPPLDSDDFDFPLGEDVAFSPCALQPESGAAPTPSSQGLPAPELCWRDVAGQNEKALGDALEQNSQLQETLTRRQEELMSLWKSNVQLKELASQARQLATVLDKLLQPQGPDGAALPPSPPPPSHPVWAPAAAGSGEAAAVDTMLRDVSQRCRAALCSLGGGAEPKRPRRGPERLGGVAEAAEAAGGCLRAALGQAGRIRTLAFPQGSAFSLRTAGGGYRFRWVPH</sequence>
<evidence type="ECO:0000256" key="8">
    <source>
        <dbReference type="ARBA" id="ARBA00023163"/>
    </source>
</evidence>
<dbReference type="GO" id="GO:0008156">
    <property type="term" value="P:negative regulation of DNA replication"/>
    <property type="evidence" value="ECO:0007669"/>
    <property type="project" value="TreeGrafter"/>
</dbReference>
<evidence type="ECO:0000256" key="10">
    <source>
        <dbReference type="ARBA" id="ARBA00023306"/>
    </source>
</evidence>
<evidence type="ECO:0000256" key="3">
    <source>
        <dbReference type="ARBA" id="ARBA00018222"/>
    </source>
</evidence>
<comment type="caution">
    <text evidence="14">The sequence shown here is derived from an EMBL/GenBank/DDBJ whole genome shotgun (WGS) entry which is preliminary data.</text>
</comment>
<evidence type="ECO:0000256" key="13">
    <source>
        <dbReference type="SAM" id="MobiDB-lite"/>
    </source>
</evidence>
<dbReference type="Gene3D" id="1.20.5.1180">
    <property type="entry name" value="Geminin coiled-coil domain"/>
    <property type="match status" value="1"/>
</dbReference>
<evidence type="ECO:0000256" key="4">
    <source>
        <dbReference type="ARBA" id="ARBA00022794"/>
    </source>
</evidence>
<feature type="non-terminal residue" evidence="14">
    <location>
        <position position="1"/>
    </location>
</feature>
<keyword evidence="10" id="KW-0131">Cell cycle</keyword>
<dbReference type="PANTHER" id="PTHR13372:SF3">
    <property type="entry name" value="MULTICILIN"/>
    <property type="match status" value="1"/>
</dbReference>
<evidence type="ECO:0000256" key="5">
    <source>
        <dbReference type="ARBA" id="ARBA00023015"/>
    </source>
</evidence>
<protein>
    <recommendedName>
        <fullName evidence="3">Multicilin</fullName>
    </recommendedName>
    <alternativeName>
        <fullName evidence="11">Multiciliate differentiation and DNA synthesis-associated cell cycle protein</fullName>
    </alternativeName>
    <alternativeName>
        <fullName evidence="12">Protein Idas</fullName>
    </alternativeName>
</protein>
<evidence type="ECO:0000256" key="7">
    <source>
        <dbReference type="ARBA" id="ARBA00023159"/>
    </source>
</evidence>
<comment type="subcellular location">
    <subcellularLocation>
        <location evidence="1">Nucleus</location>
    </subcellularLocation>
</comment>
<dbReference type="CDD" id="cd22590">
    <property type="entry name" value="McIdas_CC"/>
    <property type="match status" value="1"/>
</dbReference>
<name>A0A7K4LKN5_9AVES</name>
<evidence type="ECO:0000313" key="14">
    <source>
        <dbReference type="EMBL" id="NWJ04790.1"/>
    </source>
</evidence>
<proteinExistence type="inferred from homology"/>
<dbReference type="InterPro" id="IPR022786">
    <property type="entry name" value="Geminin/Multicilin"/>
</dbReference>
<dbReference type="Pfam" id="PF07412">
    <property type="entry name" value="Geminin"/>
    <property type="match status" value="1"/>
</dbReference>
<feature type="non-terminal residue" evidence="14">
    <location>
        <position position="234"/>
    </location>
</feature>
<keyword evidence="6" id="KW-0175">Coiled coil</keyword>
<evidence type="ECO:0000256" key="11">
    <source>
        <dbReference type="ARBA" id="ARBA00031136"/>
    </source>
</evidence>
<evidence type="ECO:0000256" key="6">
    <source>
        <dbReference type="ARBA" id="ARBA00023054"/>
    </source>
</evidence>
<keyword evidence="9" id="KW-0539">Nucleus</keyword>
<dbReference type="GO" id="GO:0005634">
    <property type="term" value="C:nucleus"/>
    <property type="evidence" value="ECO:0007669"/>
    <property type="project" value="UniProtKB-SubCell"/>
</dbReference>
<keyword evidence="15" id="KW-1185">Reference proteome</keyword>
<dbReference type="EMBL" id="VWPW01015971">
    <property type="protein sequence ID" value="NWJ04790.1"/>
    <property type="molecule type" value="Genomic_DNA"/>
</dbReference>
<comment type="similarity">
    <text evidence="2">Belongs to the geminin family.</text>
</comment>
<dbReference type="GO" id="GO:0030030">
    <property type="term" value="P:cell projection organization"/>
    <property type="evidence" value="ECO:0007669"/>
    <property type="project" value="UniProtKB-KW"/>
</dbReference>
<evidence type="ECO:0000313" key="15">
    <source>
        <dbReference type="Proteomes" id="UP000534426"/>
    </source>
</evidence>
<keyword evidence="4" id="KW-0970">Cilium biogenesis/degradation</keyword>
<dbReference type="Proteomes" id="UP000534426">
    <property type="component" value="Unassembled WGS sequence"/>
</dbReference>
<reference evidence="14 15" key="1">
    <citation type="submission" date="2019-09" db="EMBL/GenBank/DDBJ databases">
        <title>Bird 10,000 Genomes (B10K) Project - Family phase.</title>
        <authorList>
            <person name="Zhang G."/>
        </authorList>
    </citation>
    <scope>NUCLEOTIDE SEQUENCE [LARGE SCALE GENOMIC DNA]</scope>
    <source>
        <strain evidence="14">B10K-MSB-37135</strain>
        <tissue evidence="14">Heart</tissue>
    </source>
</reference>